<keyword evidence="4" id="KW-0862">Zinc</keyword>
<dbReference type="Pfam" id="PF13920">
    <property type="entry name" value="zf-C3HC4_3"/>
    <property type="match status" value="1"/>
</dbReference>
<evidence type="ECO:0000256" key="3">
    <source>
        <dbReference type="ARBA" id="ARBA00022771"/>
    </source>
</evidence>
<dbReference type="SMART" id="SM00185">
    <property type="entry name" value="ARM"/>
    <property type="match status" value="5"/>
</dbReference>
<protein>
    <submittedName>
        <fullName evidence="10">RING-type domain-containing protein</fullName>
    </submittedName>
</protein>
<feature type="domain" description="RING-type" evidence="8">
    <location>
        <begin position="370"/>
        <end position="405"/>
    </location>
</feature>
<evidence type="ECO:0000256" key="7">
    <source>
        <dbReference type="PROSITE-ProRule" id="PRU00259"/>
    </source>
</evidence>
<evidence type="ECO:0000256" key="5">
    <source>
        <dbReference type="ARBA" id="ARBA00022927"/>
    </source>
</evidence>
<evidence type="ECO:0000256" key="2">
    <source>
        <dbReference type="ARBA" id="ARBA00022448"/>
    </source>
</evidence>
<evidence type="ECO:0000256" key="6">
    <source>
        <dbReference type="PROSITE-ProRule" id="PRU00175"/>
    </source>
</evidence>
<dbReference type="InterPro" id="IPR013083">
    <property type="entry name" value="Znf_RING/FYVE/PHD"/>
</dbReference>
<keyword evidence="2" id="KW-0813">Transport</keyword>
<dbReference type="Proteomes" id="UP000887572">
    <property type="component" value="Unplaced"/>
</dbReference>
<dbReference type="SUPFAM" id="SSF57850">
    <property type="entry name" value="RING/U-box"/>
    <property type="match status" value="1"/>
</dbReference>
<feature type="repeat" description="ARM" evidence="7">
    <location>
        <begin position="125"/>
        <end position="153"/>
    </location>
</feature>
<dbReference type="SUPFAM" id="SSF48371">
    <property type="entry name" value="ARM repeat"/>
    <property type="match status" value="1"/>
</dbReference>
<accession>A0A914HHY2</accession>
<dbReference type="Pfam" id="PF00514">
    <property type="entry name" value="Arm"/>
    <property type="match status" value="5"/>
</dbReference>
<dbReference type="WBParaSite" id="Gr19_v10_g1753.t1">
    <property type="protein sequence ID" value="Gr19_v10_g1753.t1"/>
    <property type="gene ID" value="Gr19_v10_g1753"/>
</dbReference>
<proteinExistence type="inferred from homology"/>
<feature type="repeat" description="ARM" evidence="7">
    <location>
        <begin position="290"/>
        <end position="341"/>
    </location>
</feature>
<feature type="repeat" description="ARM" evidence="7">
    <location>
        <begin position="206"/>
        <end position="248"/>
    </location>
</feature>
<evidence type="ECO:0000256" key="1">
    <source>
        <dbReference type="ARBA" id="ARBA00010394"/>
    </source>
</evidence>
<dbReference type="PROSITE" id="PS50176">
    <property type="entry name" value="ARM_REPEAT"/>
    <property type="match status" value="5"/>
</dbReference>
<dbReference type="PANTHER" id="PTHR23316">
    <property type="entry name" value="IMPORTIN ALPHA"/>
    <property type="match status" value="1"/>
</dbReference>
<dbReference type="Gene3D" id="3.30.40.10">
    <property type="entry name" value="Zinc/RING finger domain, C3HC4 (zinc finger)"/>
    <property type="match status" value="1"/>
</dbReference>
<dbReference type="InterPro" id="IPR001841">
    <property type="entry name" value="Znf_RING"/>
</dbReference>
<keyword evidence="9" id="KW-1185">Reference proteome</keyword>
<dbReference type="Gene3D" id="1.25.10.10">
    <property type="entry name" value="Leucine-rich Repeat Variant"/>
    <property type="match status" value="2"/>
</dbReference>
<evidence type="ECO:0000256" key="4">
    <source>
        <dbReference type="ARBA" id="ARBA00022833"/>
    </source>
</evidence>
<organism evidence="9 10">
    <name type="scientific">Globodera rostochiensis</name>
    <name type="common">Golden nematode worm</name>
    <name type="synonym">Heterodera rostochiensis</name>
    <dbReference type="NCBI Taxonomy" id="31243"/>
    <lineage>
        <taxon>Eukaryota</taxon>
        <taxon>Metazoa</taxon>
        <taxon>Ecdysozoa</taxon>
        <taxon>Nematoda</taxon>
        <taxon>Chromadorea</taxon>
        <taxon>Rhabditida</taxon>
        <taxon>Tylenchina</taxon>
        <taxon>Tylenchomorpha</taxon>
        <taxon>Tylenchoidea</taxon>
        <taxon>Heteroderidae</taxon>
        <taxon>Heteroderinae</taxon>
        <taxon>Globodera</taxon>
    </lineage>
</organism>
<dbReference type="InterPro" id="IPR000225">
    <property type="entry name" value="Armadillo"/>
</dbReference>
<dbReference type="PROSITE" id="PS50089">
    <property type="entry name" value="ZF_RING_2"/>
    <property type="match status" value="1"/>
</dbReference>
<dbReference type="GO" id="GO:0008270">
    <property type="term" value="F:zinc ion binding"/>
    <property type="evidence" value="ECO:0007669"/>
    <property type="project" value="UniProtKB-KW"/>
</dbReference>
<sequence length="464" mass="50913">MHLNLNNAGNLLGFIQPSLVIENLFDPICFTMVFRISPAMRGITLRVKCRCVNNYLLAWKSKFDKLLQLIRTSASDATNAQIQLVNQAKSSDPNERLAAVSRIGLLLWNGANLDEVAIAEFVSIGAVPVLVNCLESTDDRLLVAAAWTLMNITNVKAREVFEAGAVPPFVKLLQSEDMEVCVCTAMALANITAASDDRALAVIEAGALPPLVKLLQSENMELCKQIAWALTNITDASDDLALAVVEAGALPLLVKLLQSPDMDLCESTAWTLKNIAAASDDLALAVIEAGALPPLVELLQSQNQEANDEEITFKVLNGIKKVLNNAQNRREKVIELIEKSGGLQKIEQLKTKESEFILKMIEKLQLTKGCVVCFDKKIDFVFIPCWHACVCEECAENIGICPMCRQIISHKQRIYLPLFACSSTNTDTDVSVPPFQCRHFSASYKSDISVPNKIKAVNGEILRT</sequence>
<keyword evidence="3 6" id="KW-0863">Zinc-finger</keyword>
<evidence type="ECO:0000313" key="10">
    <source>
        <dbReference type="WBParaSite" id="Gr19_v10_g1753.t1"/>
    </source>
</evidence>
<keyword evidence="3 6" id="KW-0479">Metal-binding</keyword>
<dbReference type="InterPro" id="IPR011989">
    <property type="entry name" value="ARM-like"/>
</dbReference>
<name>A0A914HHY2_GLORO</name>
<reference evidence="10" key="1">
    <citation type="submission" date="2022-11" db="UniProtKB">
        <authorList>
            <consortium name="WormBaseParasite"/>
        </authorList>
    </citation>
    <scope>IDENTIFICATION</scope>
</reference>
<dbReference type="GO" id="GO:0015031">
    <property type="term" value="P:protein transport"/>
    <property type="evidence" value="ECO:0007669"/>
    <property type="project" value="UniProtKB-KW"/>
</dbReference>
<feature type="repeat" description="ARM" evidence="7">
    <location>
        <begin position="164"/>
        <end position="206"/>
    </location>
</feature>
<comment type="similarity">
    <text evidence="1">Belongs to the importin alpha family.</text>
</comment>
<evidence type="ECO:0000313" key="9">
    <source>
        <dbReference type="Proteomes" id="UP000887572"/>
    </source>
</evidence>
<feature type="repeat" description="ARM" evidence="7">
    <location>
        <begin position="248"/>
        <end position="290"/>
    </location>
</feature>
<dbReference type="InterPro" id="IPR016024">
    <property type="entry name" value="ARM-type_fold"/>
</dbReference>
<dbReference type="AlphaFoldDB" id="A0A914HHY2"/>
<keyword evidence="5" id="KW-0653">Protein transport</keyword>
<evidence type="ECO:0000259" key="8">
    <source>
        <dbReference type="PROSITE" id="PS50089"/>
    </source>
</evidence>